<keyword evidence="8" id="KW-0653">Protein transport</keyword>
<name>A0A1H3VH87_9BACT</name>
<dbReference type="GO" id="GO:0006935">
    <property type="term" value="P:chemotaxis"/>
    <property type="evidence" value="ECO:0007669"/>
    <property type="project" value="UniProtKB-KW"/>
</dbReference>
<dbReference type="GO" id="GO:0071973">
    <property type="term" value="P:bacterial-type flagellum-dependent cell motility"/>
    <property type="evidence" value="ECO:0007669"/>
    <property type="project" value="InterPro"/>
</dbReference>
<dbReference type="Pfam" id="PF02050">
    <property type="entry name" value="FliJ"/>
    <property type="match status" value="1"/>
</dbReference>
<keyword evidence="12" id="KW-0282">Flagellum</keyword>
<dbReference type="InterPro" id="IPR053716">
    <property type="entry name" value="Flag_assembly_chemotaxis_eff"/>
</dbReference>
<dbReference type="EMBL" id="FNQN01000001">
    <property type="protein sequence ID" value="SDZ74177.1"/>
    <property type="molecule type" value="Genomic_DNA"/>
</dbReference>
<evidence type="ECO:0000313" key="12">
    <source>
        <dbReference type="EMBL" id="SDZ74177.1"/>
    </source>
</evidence>
<reference evidence="12 13" key="1">
    <citation type="submission" date="2016-10" db="EMBL/GenBank/DDBJ databases">
        <authorList>
            <person name="de Groot N.N."/>
        </authorList>
    </citation>
    <scope>NUCLEOTIDE SEQUENCE [LARGE SCALE GENOMIC DNA]</scope>
    <source>
        <strain evidence="12 13">DSM 7343</strain>
    </source>
</reference>
<keyword evidence="11" id="KW-0175">Coiled coil</keyword>
<keyword evidence="12" id="KW-0969">Cilium</keyword>
<dbReference type="GO" id="GO:0005886">
    <property type="term" value="C:plasma membrane"/>
    <property type="evidence" value="ECO:0007669"/>
    <property type="project" value="UniProtKB-SubCell"/>
</dbReference>
<organism evidence="12 13">
    <name type="scientific">Desulfuromusa kysingii</name>
    <dbReference type="NCBI Taxonomy" id="37625"/>
    <lineage>
        <taxon>Bacteria</taxon>
        <taxon>Pseudomonadati</taxon>
        <taxon>Thermodesulfobacteriota</taxon>
        <taxon>Desulfuromonadia</taxon>
        <taxon>Desulfuromonadales</taxon>
        <taxon>Geopsychrobacteraceae</taxon>
        <taxon>Desulfuromusa</taxon>
    </lineage>
</organism>
<dbReference type="GO" id="GO:0009288">
    <property type="term" value="C:bacterial-type flagellum"/>
    <property type="evidence" value="ECO:0007669"/>
    <property type="project" value="InterPro"/>
</dbReference>
<evidence type="ECO:0000256" key="3">
    <source>
        <dbReference type="ARBA" id="ARBA00020392"/>
    </source>
</evidence>
<dbReference type="NCBIfam" id="TIGR02473">
    <property type="entry name" value="flagell_FliJ"/>
    <property type="match status" value="1"/>
</dbReference>
<proteinExistence type="inferred from homology"/>
<accession>A0A1H3VH87</accession>
<evidence type="ECO:0000256" key="8">
    <source>
        <dbReference type="ARBA" id="ARBA00022927"/>
    </source>
</evidence>
<evidence type="ECO:0000256" key="1">
    <source>
        <dbReference type="ARBA" id="ARBA00004413"/>
    </source>
</evidence>
<dbReference type="RefSeq" id="WP_092343938.1">
    <property type="nucleotide sequence ID" value="NZ_FNQN01000001.1"/>
</dbReference>
<dbReference type="OrthoDB" id="5402017at2"/>
<protein>
    <recommendedName>
        <fullName evidence="3">Flagellar FliJ protein</fullName>
    </recommendedName>
</protein>
<dbReference type="Proteomes" id="UP000199409">
    <property type="component" value="Unassembled WGS sequence"/>
</dbReference>
<evidence type="ECO:0000256" key="5">
    <source>
        <dbReference type="ARBA" id="ARBA00022475"/>
    </source>
</evidence>
<dbReference type="InterPro" id="IPR012823">
    <property type="entry name" value="Flagell_FliJ"/>
</dbReference>
<keyword evidence="4" id="KW-0813">Transport</keyword>
<keyword evidence="9" id="KW-0472">Membrane</keyword>
<evidence type="ECO:0000256" key="10">
    <source>
        <dbReference type="ARBA" id="ARBA00023225"/>
    </source>
</evidence>
<keyword evidence="7" id="KW-1005">Bacterial flagellum biogenesis</keyword>
<evidence type="ECO:0000256" key="11">
    <source>
        <dbReference type="SAM" id="Coils"/>
    </source>
</evidence>
<feature type="coiled-coil region" evidence="11">
    <location>
        <begin position="25"/>
        <end position="107"/>
    </location>
</feature>
<keyword evidence="13" id="KW-1185">Reference proteome</keyword>
<evidence type="ECO:0000256" key="2">
    <source>
        <dbReference type="ARBA" id="ARBA00010004"/>
    </source>
</evidence>
<dbReference type="GO" id="GO:0015031">
    <property type="term" value="P:protein transport"/>
    <property type="evidence" value="ECO:0007669"/>
    <property type="project" value="UniProtKB-KW"/>
</dbReference>
<comment type="subcellular location">
    <subcellularLocation>
        <location evidence="1">Cell membrane</location>
        <topology evidence="1">Peripheral membrane protein</topology>
        <orientation evidence="1">Cytoplasmic side</orientation>
    </subcellularLocation>
</comment>
<keyword evidence="5" id="KW-1003">Cell membrane</keyword>
<keyword evidence="12" id="KW-0966">Cell projection</keyword>
<dbReference type="AlphaFoldDB" id="A0A1H3VH87"/>
<evidence type="ECO:0000313" key="13">
    <source>
        <dbReference type="Proteomes" id="UP000199409"/>
    </source>
</evidence>
<dbReference type="GO" id="GO:0044781">
    <property type="term" value="P:bacterial-type flagellum organization"/>
    <property type="evidence" value="ECO:0007669"/>
    <property type="project" value="UniProtKB-KW"/>
</dbReference>
<dbReference type="Gene3D" id="1.10.287.1700">
    <property type="match status" value="1"/>
</dbReference>
<keyword evidence="10" id="KW-1006">Bacterial flagellum protein export</keyword>
<evidence type="ECO:0000256" key="9">
    <source>
        <dbReference type="ARBA" id="ARBA00023136"/>
    </source>
</evidence>
<evidence type="ECO:0000256" key="6">
    <source>
        <dbReference type="ARBA" id="ARBA00022500"/>
    </source>
</evidence>
<keyword evidence="6" id="KW-0145">Chemotaxis</keyword>
<evidence type="ECO:0000256" key="7">
    <source>
        <dbReference type="ARBA" id="ARBA00022795"/>
    </source>
</evidence>
<comment type="similarity">
    <text evidence="2">Belongs to the FliJ family.</text>
</comment>
<gene>
    <name evidence="12" type="ORF">SAMN05660420_00056</name>
</gene>
<evidence type="ECO:0000256" key="4">
    <source>
        <dbReference type="ARBA" id="ARBA00022448"/>
    </source>
</evidence>
<dbReference type="STRING" id="37625.SAMN05660420_00056"/>
<sequence>MAAKFKLQVVLNYRQSLEDQAQQLLTTSLQKQAELKARLQEQQQQLQCYDRELKIRQVDGLAVAELILYESQIQHCRAQMETLLKQIQRLEEQILSERNELLNAARDRQVMEKLKDKQEAEYQQQLSRKERELLDEISLRNKGYNP</sequence>